<proteinExistence type="predicted"/>
<organism evidence="2 3">
    <name type="scientific">Brachionus plicatilis</name>
    <name type="common">Marine rotifer</name>
    <name type="synonym">Brachionus muelleri</name>
    <dbReference type="NCBI Taxonomy" id="10195"/>
    <lineage>
        <taxon>Eukaryota</taxon>
        <taxon>Metazoa</taxon>
        <taxon>Spiralia</taxon>
        <taxon>Gnathifera</taxon>
        <taxon>Rotifera</taxon>
        <taxon>Eurotatoria</taxon>
        <taxon>Monogononta</taxon>
        <taxon>Pseudotrocha</taxon>
        <taxon>Ploima</taxon>
        <taxon>Brachionidae</taxon>
        <taxon>Brachionus</taxon>
    </lineage>
</organism>
<accession>A0A3M7SVZ9</accession>
<gene>
    <name evidence="2" type="ORF">BpHYR1_010386</name>
</gene>
<dbReference type="OrthoDB" id="10230441at2759"/>
<reference evidence="2 3" key="1">
    <citation type="journal article" date="2018" name="Sci. Rep.">
        <title>Genomic signatures of local adaptation to the degree of environmental predictability in rotifers.</title>
        <authorList>
            <person name="Franch-Gras L."/>
            <person name="Hahn C."/>
            <person name="Garcia-Roger E.M."/>
            <person name="Carmona M.J."/>
            <person name="Serra M."/>
            <person name="Gomez A."/>
        </authorList>
    </citation>
    <scope>NUCLEOTIDE SEQUENCE [LARGE SCALE GENOMIC DNA]</scope>
    <source>
        <strain evidence="2">HYR1</strain>
    </source>
</reference>
<comment type="caution">
    <text evidence="2">The sequence shown here is derived from an EMBL/GenBank/DDBJ whole genome shotgun (WGS) entry which is preliminary data.</text>
</comment>
<evidence type="ECO:0000313" key="3">
    <source>
        <dbReference type="Proteomes" id="UP000276133"/>
    </source>
</evidence>
<evidence type="ECO:0000256" key="1">
    <source>
        <dbReference type="SAM" id="MobiDB-lite"/>
    </source>
</evidence>
<dbReference type="Proteomes" id="UP000276133">
    <property type="component" value="Unassembled WGS sequence"/>
</dbReference>
<keyword evidence="3" id="KW-1185">Reference proteome</keyword>
<protein>
    <submittedName>
        <fullName evidence="2">Uncharacterized protein</fullName>
    </submittedName>
</protein>
<name>A0A3M7SVZ9_BRAPC</name>
<dbReference type="EMBL" id="REGN01000699">
    <property type="protein sequence ID" value="RNA39869.1"/>
    <property type="molecule type" value="Genomic_DNA"/>
</dbReference>
<evidence type="ECO:0000313" key="2">
    <source>
        <dbReference type="EMBL" id="RNA39869.1"/>
    </source>
</evidence>
<feature type="compositionally biased region" description="Basic residues" evidence="1">
    <location>
        <begin position="190"/>
        <end position="203"/>
    </location>
</feature>
<dbReference type="AlphaFoldDB" id="A0A3M7SVZ9"/>
<sequence>MESLSNEQLLAEIDQPNERELYAEIQIKIDYNQFDQPTTSGLSSIQITNSNSSNIPPTITAADTNVIQNDSEIQTSSNDQIEEDFWPAVFNFPAEKLDDVLLESLRDVDVILSKKDRSDIVNVIIKQILSYKKLYPSGFQYREAAKSFGIRFPNVFKNNPKIIKQLHSKLKIKFKSSRRGDNPCDAVKQARQKYTPKKKRYKKTSQDNYSSDAVVDLLLSTIQETYF</sequence>
<feature type="region of interest" description="Disordered" evidence="1">
    <location>
        <begin position="177"/>
        <end position="205"/>
    </location>
</feature>